<dbReference type="Proteomes" id="UP001174909">
    <property type="component" value="Unassembled WGS sequence"/>
</dbReference>
<gene>
    <name evidence="1" type="ORF">GBAR_LOCUS18112</name>
</gene>
<dbReference type="AlphaFoldDB" id="A0AA35SKV8"/>
<evidence type="ECO:0000313" key="2">
    <source>
        <dbReference type="Proteomes" id="UP001174909"/>
    </source>
</evidence>
<accession>A0AA35SKV8</accession>
<protein>
    <submittedName>
        <fullName evidence="1">Uncharacterized protein</fullName>
    </submittedName>
</protein>
<comment type="caution">
    <text evidence="1">The sequence shown here is derived from an EMBL/GenBank/DDBJ whole genome shotgun (WGS) entry which is preliminary data.</text>
</comment>
<dbReference type="EMBL" id="CASHTH010002580">
    <property type="protein sequence ID" value="CAI8031985.1"/>
    <property type="molecule type" value="Genomic_DNA"/>
</dbReference>
<feature type="non-terminal residue" evidence="1">
    <location>
        <position position="61"/>
    </location>
</feature>
<organism evidence="1 2">
    <name type="scientific">Geodia barretti</name>
    <name type="common">Barrett's horny sponge</name>
    <dbReference type="NCBI Taxonomy" id="519541"/>
    <lineage>
        <taxon>Eukaryota</taxon>
        <taxon>Metazoa</taxon>
        <taxon>Porifera</taxon>
        <taxon>Demospongiae</taxon>
        <taxon>Heteroscleromorpha</taxon>
        <taxon>Tetractinellida</taxon>
        <taxon>Astrophorina</taxon>
        <taxon>Geodiidae</taxon>
        <taxon>Geodia</taxon>
    </lineage>
</organism>
<sequence length="61" mass="7893">MQRNCSKIREYFTRHTCTKREGEERHCMTYGCQWRFQHRERERERERERRETLYDVRLPVE</sequence>
<name>A0AA35SKV8_GEOBA</name>
<evidence type="ECO:0000313" key="1">
    <source>
        <dbReference type="EMBL" id="CAI8031985.1"/>
    </source>
</evidence>
<proteinExistence type="predicted"/>
<reference evidence="1" key="1">
    <citation type="submission" date="2023-03" db="EMBL/GenBank/DDBJ databases">
        <authorList>
            <person name="Steffen K."/>
            <person name="Cardenas P."/>
        </authorList>
    </citation>
    <scope>NUCLEOTIDE SEQUENCE</scope>
</reference>
<keyword evidence="2" id="KW-1185">Reference proteome</keyword>